<dbReference type="InterPro" id="IPR036942">
    <property type="entry name" value="Beta-barrel_TonB_sf"/>
</dbReference>
<name>A0A2H9VTJ6_9SPHI</name>
<comment type="caution">
    <text evidence="19">The sequence shown here is derived from an EMBL/GenBank/DDBJ whole genome shotgun (WGS) entry which is preliminary data.</text>
</comment>
<comment type="similarity">
    <text evidence="2 14 15">Belongs to the TonB-dependent receptor family.</text>
</comment>
<reference evidence="19 20" key="1">
    <citation type="submission" date="2017-11" db="EMBL/GenBank/DDBJ databases">
        <title>Genomic Encyclopedia of Archaeal and Bacterial Type Strains, Phase II (KMG-II): From Individual Species to Whole Genera.</title>
        <authorList>
            <person name="Goeker M."/>
        </authorList>
    </citation>
    <scope>NUCLEOTIDE SEQUENCE [LARGE SCALE GENOMIC DNA]</scope>
    <source>
        <strain evidence="19 20">DSM 28175</strain>
    </source>
</reference>
<evidence type="ECO:0000256" key="6">
    <source>
        <dbReference type="ARBA" id="ARBA00022692"/>
    </source>
</evidence>
<keyword evidence="4 14" id="KW-1134">Transmembrane beta strand</keyword>
<dbReference type="InterPro" id="IPR012910">
    <property type="entry name" value="Plug_dom"/>
</dbReference>
<keyword evidence="5" id="KW-0410">Iron transport</keyword>
<sequence>MNKKLYTIFVALLFISRLVLADDETEKNGSIRGHVKTSDGKAAAYVSVGIINTNKGTTTDDGGNYRLTGIKPGSYTVRVSFVGMQTQEQQVTVEPGKESNLNFTLTENSSQLNEVVIAGSNHLNKPVNVGKSGLRVLDVPQSIQVIDSILISDQQMNRLADVMKNVNGVALGENRGSTGDSFFARGYSLGANNIFKNGARSSIGGSPEASTLESVEVLKGSAALLYGGVTGGAVVNLVTKKPKFNWGGEVSMRVGSYNMYKPIVDLYGPISKSIAFRVIATKENANSFRDVVKTDRFYVNPSLLFKISDKTELIVQGDYLKSNYTPDFGIGTVLGKIPDLPRSAFVNMAWAYNNTNTVTTQANLTHRFNSNWKLNVITAFQSYGRNYFGAERPQANGSDASKPLGYAPRTLTRSNTQEYTYNEQINLTGSAYTGSVKHTLLFGADADQSRTTTGAFKYANGSTTSPSYDFNLLDPSTFATSKDIPFTRLYQNTVAPIYRMGAFAQDLIELTQKFKVLAGVRYTLQRTPRTSIYNLETGATTLGGSTGITGIKVDKAFSPKLGLIYQPIKTTSLYLSYANNFTSNSGVDLNGSPMGPSIIDQYEAGVKNEFLNGRLTVNVTAYRILNNRFAQTALTKADGTPNADTNIKEFAGKTASDGVEVDITGKLSNNWYFIAGYSYNYFRYTKTAPIVVTNPNTNPPTTTAGITEGERVIGTIPHTANGTLFYTFDQGTLKGLKLGFSGYYTGKRNSGFNTLKNGLQRGAVINLTDYATFDFSAGYTYKKLSLLGKLSNITNEINYLVHENYSINPIPPRMFQTTLSYKF</sequence>
<keyword evidence="12 19" id="KW-0675">Receptor</keyword>
<evidence type="ECO:0000259" key="17">
    <source>
        <dbReference type="Pfam" id="PF00593"/>
    </source>
</evidence>
<evidence type="ECO:0000259" key="18">
    <source>
        <dbReference type="Pfam" id="PF07715"/>
    </source>
</evidence>
<evidence type="ECO:0000256" key="14">
    <source>
        <dbReference type="PROSITE-ProRule" id="PRU01360"/>
    </source>
</evidence>
<evidence type="ECO:0000256" key="9">
    <source>
        <dbReference type="ARBA" id="ARBA00023065"/>
    </source>
</evidence>
<evidence type="ECO:0000256" key="11">
    <source>
        <dbReference type="ARBA" id="ARBA00023136"/>
    </source>
</evidence>
<feature type="domain" description="TonB-dependent receptor plug" evidence="18">
    <location>
        <begin position="136"/>
        <end position="232"/>
    </location>
</feature>
<dbReference type="RefSeq" id="WP_100340352.1">
    <property type="nucleotide sequence ID" value="NZ_PGFJ01000001.1"/>
</dbReference>
<dbReference type="GO" id="GO:0015891">
    <property type="term" value="P:siderophore transport"/>
    <property type="evidence" value="ECO:0007669"/>
    <property type="project" value="InterPro"/>
</dbReference>
<evidence type="ECO:0000256" key="5">
    <source>
        <dbReference type="ARBA" id="ARBA00022496"/>
    </source>
</evidence>
<dbReference type="InterPro" id="IPR037066">
    <property type="entry name" value="Plug_dom_sf"/>
</dbReference>
<dbReference type="Pfam" id="PF00593">
    <property type="entry name" value="TonB_dep_Rec_b-barrel"/>
    <property type="match status" value="1"/>
</dbReference>
<dbReference type="GO" id="GO:0009279">
    <property type="term" value="C:cell outer membrane"/>
    <property type="evidence" value="ECO:0007669"/>
    <property type="project" value="UniProtKB-SubCell"/>
</dbReference>
<evidence type="ECO:0000256" key="7">
    <source>
        <dbReference type="ARBA" id="ARBA00022729"/>
    </source>
</evidence>
<keyword evidence="10 15" id="KW-0798">TonB box</keyword>
<evidence type="ECO:0000256" key="13">
    <source>
        <dbReference type="ARBA" id="ARBA00023237"/>
    </source>
</evidence>
<dbReference type="PANTHER" id="PTHR32552">
    <property type="entry name" value="FERRICHROME IRON RECEPTOR-RELATED"/>
    <property type="match status" value="1"/>
</dbReference>
<dbReference type="CDD" id="cd01347">
    <property type="entry name" value="ligand_gated_channel"/>
    <property type="match status" value="1"/>
</dbReference>
<organism evidence="19 20">
    <name type="scientific">Mucilaginibacter auburnensis</name>
    <dbReference type="NCBI Taxonomy" id="1457233"/>
    <lineage>
        <taxon>Bacteria</taxon>
        <taxon>Pseudomonadati</taxon>
        <taxon>Bacteroidota</taxon>
        <taxon>Sphingobacteriia</taxon>
        <taxon>Sphingobacteriales</taxon>
        <taxon>Sphingobacteriaceae</taxon>
        <taxon>Mucilaginibacter</taxon>
    </lineage>
</organism>
<feature type="domain" description="TonB-dependent receptor-like beta-barrel" evidence="17">
    <location>
        <begin position="305"/>
        <end position="792"/>
    </location>
</feature>
<evidence type="ECO:0000256" key="8">
    <source>
        <dbReference type="ARBA" id="ARBA00023004"/>
    </source>
</evidence>
<dbReference type="EMBL" id="PGFJ01000001">
    <property type="protein sequence ID" value="PJJ84145.1"/>
    <property type="molecule type" value="Genomic_DNA"/>
</dbReference>
<proteinExistence type="inferred from homology"/>
<keyword evidence="9" id="KW-0406">Ion transport</keyword>
<dbReference type="Gene3D" id="2.40.170.20">
    <property type="entry name" value="TonB-dependent receptor, beta-barrel domain"/>
    <property type="match status" value="1"/>
</dbReference>
<evidence type="ECO:0000256" key="1">
    <source>
        <dbReference type="ARBA" id="ARBA00004571"/>
    </source>
</evidence>
<dbReference type="Pfam" id="PF07715">
    <property type="entry name" value="Plug"/>
    <property type="match status" value="1"/>
</dbReference>
<feature type="signal peptide" evidence="16">
    <location>
        <begin position="1"/>
        <end position="21"/>
    </location>
</feature>
<dbReference type="PANTHER" id="PTHR32552:SF68">
    <property type="entry name" value="FERRICHROME OUTER MEMBRANE TRANSPORTER_PHAGE RECEPTOR"/>
    <property type="match status" value="1"/>
</dbReference>
<dbReference type="GO" id="GO:0038023">
    <property type="term" value="F:signaling receptor activity"/>
    <property type="evidence" value="ECO:0007669"/>
    <property type="project" value="InterPro"/>
</dbReference>
<protein>
    <submittedName>
        <fullName evidence="19">Iron complex outermembrane receptor protein</fullName>
    </submittedName>
</protein>
<evidence type="ECO:0000256" key="4">
    <source>
        <dbReference type="ARBA" id="ARBA00022452"/>
    </source>
</evidence>
<dbReference type="Gene3D" id="2.170.130.10">
    <property type="entry name" value="TonB-dependent receptor, plug domain"/>
    <property type="match status" value="1"/>
</dbReference>
<dbReference type="SUPFAM" id="SSF56935">
    <property type="entry name" value="Porins"/>
    <property type="match status" value="1"/>
</dbReference>
<dbReference type="InterPro" id="IPR008969">
    <property type="entry name" value="CarboxyPept-like_regulatory"/>
</dbReference>
<dbReference type="Proteomes" id="UP000242687">
    <property type="component" value="Unassembled WGS sequence"/>
</dbReference>
<dbReference type="PROSITE" id="PS52016">
    <property type="entry name" value="TONB_DEPENDENT_REC_3"/>
    <property type="match status" value="1"/>
</dbReference>
<evidence type="ECO:0000256" key="10">
    <source>
        <dbReference type="ARBA" id="ARBA00023077"/>
    </source>
</evidence>
<dbReference type="AlphaFoldDB" id="A0A2H9VTJ6"/>
<dbReference type="InterPro" id="IPR010105">
    <property type="entry name" value="TonB_sidphr_rcpt"/>
</dbReference>
<keyword evidence="20" id="KW-1185">Reference proteome</keyword>
<gene>
    <name evidence="19" type="ORF">CLV57_1149</name>
</gene>
<dbReference type="OrthoDB" id="9758472at2"/>
<keyword evidence="8" id="KW-0408">Iron</keyword>
<dbReference type="InterPro" id="IPR000531">
    <property type="entry name" value="Beta-barrel_TonB"/>
</dbReference>
<keyword evidence="13 14" id="KW-0998">Cell outer membrane</keyword>
<evidence type="ECO:0000256" key="3">
    <source>
        <dbReference type="ARBA" id="ARBA00022448"/>
    </source>
</evidence>
<evidence type="ECO:0000313" key="20">
    <source>
        <dbReference type="Proteomes" id="UP000242687"/>
    </source>
</evidence>
<comment type="subcellular location">
    <subcellularLocation>
        <location evidence="1 14">Cell outer membrane</location>
        <topology evidence="1 14">Multi-pass membrane protein</topology>
    </subcellularLocation>
</comment>
<keyword evidence="3 14" id="KW-0813">Transport</keyword>
<evidence type="ECO:0000256" key="12">
    <source>
        <dbReference type="ARBA" id="ARBA00023170"/>
    </source>
</evidence>
<feature type="chain" id="PRO_5014173459" evidence="16">
    <location>
        <begin position="22"/>
        <end position="823"/>
    </location>
</feature>
<keyword evidence="7 16" id="KW-0732">Signal</keyword>
<evidence type="ECO:0000256" key="2">
    <source>
        <dbReference type="ARBA" id="ARBA00009810"/>
    </source>
</evidence>
<dbReference type="NCBIfam" id="TIGR01783">
    <property type="entry name" value="TonB-siderophor"/>
    <property type="match status" value="1"/>
</dbReference>
<dbReference type="GO" id="GO:0015344">
    <property type="term" value="F:siderophore uptake transmembrane transporter activity"/>
    <property type="evidence" value="ECO:0007669"/>
    <property type="project" value="TreeGrafter"/>
</dbReference>
<accession>A0A2H9VTJ6</accession>
<evidence type="ECO:0000256" key="16">
    <source>
        <dbReference type="SAM" id="SignalP"/>
    </source>
</evidence>
<keyword evidence="6 14" id="KW-0812">Transmembrane</keyword>
<dbReference type="SUPFAM" id="SSF49464">
    <property type="entry name" value="Carboxypeptidase regulatory domain-like"/>
    <property type="match status" value="1"/>
</dbReference>
<dbReference type="InterPro" id="IPR039426">
    <property type="entry name" value="TonB-dep_rcpt-like"/>
</dbReference>
<evidence type="ECO:0000313" key="19">
    <source>
        <dbReference type="EMBL" id="PJJ84145.1"/>
    </source>
</evidence>
<dbReference type="Pfam" id="PF13715">
    <property type="entry name" value="CarbopepD_reg_2"/>
    <property type="match status" value="1"/>
</dbReference>
<dbReference type="Gene3D" id="2.60.40.1120">
    <property type="entry name" value="Carboxypeptidase-like, regulatory domain"/>
    <property type="match status" value="1"/>
</dbReference>
<evidence type="ECO:0000256" key="15">
    <source>
        <dbReference type="RuleBase" id="RU003357"/>
    </source>
</evidence>
<keyword evidence="11 14" id="KW-0472">Membrane</keyword>